<dbReference type="Pfam" id="PF13442">
    <property type="entry name" value="Cytochrome_CBB3"/>
    <property type="match status" value="1"/>
</dbReference>
<evidence type="ECO:0000256" key="16">
    <source>
        <dbReference type="ARBA" id="ARBA00032236"/>
    </source>
</evidence>
<dbReference type="GO" id="GO:0019417">
    <property type="term" value="P:sulfur oxidation"/>
    <property type="evidence" value="ECO:0007669"/>
    <property type="project" value="InterPro"/>
</dbReference>
<evidence type="ECO:0000256" key="22">
    <source>
        <dbReference type="SAM" id="SignalP"/>
    </source>
</evidence>
<evidence type="ECO:0000256" key="10">
    <source>
        <dbReference type="ARBA" id="ARBA00022764"/>
    </source>
</evidence>
<comment type="caution">
    <text evidence="24">The sequence shown here is derived from an EMBL/GenBank/DDBJ whole genome shotgun (WGS) entry which is preliminary data.</text>
</comment>
<evidence type="ECO:0000256" key="17">
    <source>
        <dbReference type="ARBA" id="ARBA00032318"/>
    </source>
</evidence>
<dbReference type="GO" id="GO:0009055">
    <property type="term" value="F:electron transfer activity"/>
    <property type="evidence" value="ECO:0007669"/>
    <property type="project" value="InterPro"/>
</dbReference>
<dbReference type="InParanoid" id="A0A5C7EKH1"/>
<keyword evidence="5" id="KW-0813">Transport</keyword>
<comment type="catalytic activity">
    <reaction evidence="19">
        <text>S-sulfanyl-L-cysteinyl-[SoxY protein] + thiosulfate + 2 Fe(III)-[cytochrome c] = S-(2-sulfodisulfanyl)-L-cysteinyl-[SoxY protein] + 2 Fe(II)-[cytochrome c] + 2 H(+)</text>
        <dbReference type="Rhea" id="RHEA:51224"/>
        <dbReference type="Rhea" id="RHEA-COMP:10350"/>
        <dbReference type="Rhea" id="RHEA-COMP:14399"/>
        <dbReference type="Rhea" id="RHEA-COMP:14689"/>
        <dbReference type="Rhea" id="RHEA-COMP:14690"/>
        <dbReference type="ChEBI" id="CHEBI:15378"/>
        <dbReference type="ChEBI" id="CHEBI:29033"/>
        <dbReference type="ChEBI" id="CHEBI:29034"/>
        <dbReference type="ChEBI" id="CHEBI:33542"/>
        <dbReference type="ChEBI" id="CHEBI:61963"/>
        <dbReference type="ChEBI" id="CHEBI:140664"/>
        <dbReference type="EC" id="2.8.5.2"/>
    </reaction>
</comment>
<feature type="domain" description="Cytochrome c" evidence="23">
    <location>
        <begin position="83"/>
        <end position="174"/>
    </location>
</feature>
<evidence type="ECO:0000256" key="6">
    <source>
        <dbReference type="ARBA" id="ARBA00022617"/>
    </source>
</evidence>
<dbReference type="Pfam" id="PF21342">
    <property type="entry name" value="SoxA-TsdA_cyt-c"/>
    <property type="match status" value="1"/>
</dbReference>
<evidence type="ECO:0000256" key="5">
    <source>
        <dbReference type="ARBA" id="ARBA00022448"/>
    </source>
</evidence>
<evidence type="ECO:0000259" key="23">
    <source>
        <dbReference type="PROSITE" id="PS51007"/>
    </source>
</evidence>
<comment type="similarity">
    <text evidence="13">Belongs to the SoxA family.</text>
</comment>
<feature type="compositionally biased region" description="Basic and acidic residues" evidence="21">
    <location>
        <begin position="180"/>
        <end position="194"/>
    </location>
</feature>
<feature type="chain" id="PRO_5022766757" description="L-cysteine S-thiosulfotransferase subunit SoxA" evidence="22">
    <location>
        <begin position="24"/>
        <end position="414"/>
    </location>
</feature>
<dbReference type="GO" id="GO:0020037">
    <property type="term" value="F:heme binding"/>
    <property type="evidence" value="ECO:0007669"/>
    <property type="project" value="InterPro"/>
</dbReference>
<reference evidence="24 25" key="1">
    <citation type="submission" date="2019-08" db="EMBL/GenBank/DDBJ databases">
        <title>Pelomicrobium methylotrophicum gen. nov., sp. nov. a moderately thermophilic, facultatively anaerobic, lithoautotrophic and methylotrophic bacterium isolated from a terrestrial mud volcano.</title>
        <authorList>
            <person name="Slobodkina G.B."/>
            <person name="Merkel A.Y."/>
            <person name="Slobodkin A.I."/>
        </authorList>
    </citation>
    <scope>NUCLEOTIDE SEQUENCE [LARGE SCALE GENOMIC DNA]</scope>
    <source>
        <strain evidence="24 25">SM250</strain>
    </source>
</reference>
<gene>
    <name evidence="24" type="primary">soxA</name>
    <name evidence="24" type="ORF">FR698_03095</name>
</gene>
<keyword evidence="6 20" id="KW-0349">Heme</keyword>
<evidence type="ECO:0000256" key="3">
    <source>
        <dbReference type="ARBA" id="ARBA00012408"/>
    </source>
</evidence>
<dbReference type="GO" id="GO:0016669">
    <property type="term" value="F:oxidoreductase activity, acting on a sulfur group of donors, cytochrome as acceptor"/>
    <property type="evidence" value="ECO:0007669"/>
    <property type="project" value="InterPro"/>
</dbReference>
<evidence type="ECO:0000256" key="18">
    <source>
        <dbReference type="ARBA" id="ARBA00048077"/>
    </source>
</evidence>
<keyword evidence="7" id="KW-0808">Transferase</keyword>
<dbReference type="SUPFAM" id="SSF46626">
    <property type="entry name" value="Cytochrome c"/>
    <property type="match status" value="3"/>
</dbReference>
<dbReference type="InterPro" id="IPR050597">
    <property type="entry name" value="Cytochrome_c_Oxidase_Subunit"/>
</dbReference>
<dbReference type="InterPro" id="IPR036909">
    <property type="entry name" value="Cyt_c-like_dom_sf"/>
</dbReference>
<feature type="domain" description="Cytochrome c" evidence="23">
    <location>
        <begin position="208"/>
        <end position="402"/>
    </location>
</feature>
<feature type="region of interest" description="Disordered" evidence="21">
    <location>
        <begin position="177"/>
        <end position="210"/>
    </location>
</feature>
<dbReference type="GO" id="GO:0070069">
    <property type="term" value="C:cytochrome complex"/>
    <property type="evidence" value="ECO:0007669"/>
    <property type="project" value="InterPro"/>
</dbReference>
<dbReference type="InterPro" id="IPR025710">
    <property type="entry name" value="SoxA"/>
</dbReference>
<evidence type="ECO:0000256" key="4">
    <source>
        <dbReference type="ARBA" id="ARBA00019364"/>
    </source>
</evidence>
<evidence type="ECO:0000313" key="24">
    <source>
        <dbReference type="EMBL" id="TXF13071.1"/>
    </source>
</evidence>
<name>A0A5C7EKH1_9PROT</name>
<dbReference type="Gene3D" id="1.10.760.10">
    <property type="entry name" value="Cytochrome c-like domain"/>
    <property type="match status" value="3"/>
</dbReference>
<evidence type="ECO:0000256" key="14">
    <source>
        <dbReference type="ARBA" id="ARBA00030174"/>
    </source>
</evidence>
<evidence type="ECO:0000256" key="7">
    <source>
        <dbReference type="ARBA" id="ARBA00022679"/>
    </source>
</evidence>
<keyword evidence="12 20" id="KW-0408">Iron</keyword>
<keyword evidence="25" id="KW-1185">Reference proteome</keyword>
<dbReference type="Proteomes" id="UP000321201">
    <property type="component" value="Unassembled WGS sequence"/>
</dbReference>
<evidence type="ECO:0000256" key="11">
    <source>
        <dbReference type="ARBA" id="ARBA00022982"/>
    </source>
</evidence>
<sequence>MKLIAPCIAAVLATLGCIASASAAEGGKRSAAPLETEKPAAPVPWSRYAAWPQANWDKFNTLRTNASPSVDGYQRVFGPIEDGNPENGKKLAFDRSRGGGCLACHILPGGTLPGNVGPDLSTIGTWGRTDWWLYNYIYDPRVFNANSMMPPWGRHGVFSPEEIRDIVAYLKTLKTPAQFKDPRDNPNQRVKEEPAYDPDDPFQNPAWGEGERGEKLFATPGPNGKSCASCHKDPKKEFRTWAARMPYYEPRMKKVLNTEEFITRHARATTGAEYLMESAENNQLSIYLRSLGRGVPINIQFRTAEEKAHAQRGKELMSRKIGQLNFACTDCHGLAANKWIRGQYLGPSKDQVGHHPYYRTSQGDIWTIRKRFQWCGVAIRANELPPDAPEYADIEYYLTSLSNGKKVNTPSMGH</sequence>
<dbReference type="InterPro" id="IPR009056">
    <property type="entry name" value="Cyt_c-like_dom"/>
</dbReference>
<organism evidence="24 25">
    <name type="scientific">Pelomicrobium methylotrophicum</name>
    <dbReference type="NCBI Taxonomy" id="2602750"/>
    <lineage>
        <taxon>Bacteria</taxon>
        <taxon>Pseudomonadati</taxon>
        <taxon>Pseudomonadota</taxon>
        <taxon>Hydrogenophilia</taxon>
        <taxon>Hydrogenophilia incertae sedis</taxon>
        <taxon>Pelomicrobium</taxon>
    </lineage>
</organism>
<dbReference type="PROSITE" id="PS51257">
    <property type="entry name" value="PROKAR_LIPOPROTEIN"/>
    <property type="match status" value="1"/>
</dbReference>
<dbReference type="AlphaFoldDB" id="A0A5C7EKH1"/>
<dbReference type="GO" id="GO:0016740">
    <property type="term" value="F:transferase activity"/>
    <property type="evidence" value="ECO:0007669"/>
    <property type="project" value="UniProtKB-KW"/>
</dbReference>
<comment type="subcellular location">
    <subcellularLocation>
        <location evidence="1">Periplasm</location>
    </subcellularLocation>
</comment>
<dbReference type="PROSITE" id="PS51007">
    <property type="entry name" value="CYTC"/>
    <property type="match status" value="2"/>
</dbReference>
<evidence type="ECO:0000256" key="1">
    <source>
        <dbReference type="ARBA" id="ARBA00004418"/>
    </source>
</evidence>
<keyword evidence="9 22" id="KW-0732">Signal</keyword>
<evidence type="ECO:0000256" key="9">
    <source>
        <dbReference type="ARBA" id="ARBA00022729"/>
    </source>
</evidence>
<dbReference type="GO" id="GO:0042597">
    <property type="term" value="C:periplasmic space"/>
    <property type="evidence" value="ECO:0007669"/>
    <property type="project" value="UniProtKB-SubCell"/>
</dbReference>
<protein>
    <recommendedName>
        <fullName evidence="4">L-cysteine S-thiosulfotransferase subunit SoxA</fullName>
        <ecNumber evidence="3">2.8.5.2</ecNumber>
    </recommendedName>
    <alternativeName>
        <fullName evidence="16">Protein SoxA</fullName>
    </alternativeName>
    <alternativeName>
        <fullName evidence="17">SoxAX cytochrome complex subunit A</fullName>
    </alternativeName>
    <alternativeName>
        <fullName evidence="15">Sulfur oxidizing protein A</fullName>
    </alternativeName>
    <alternativeName>
        <fullName evidence="14">Thiosulfate-oxidizing multienzyme system protein SoxA</fullName>
    </alternativeName>
</protein>
<keyword evidence="10" id="KW-0574">Periplasm</keyword>
<evidence type="ECO:0000256" key="2">
    <source>
        <dbReference type="ARBA" id="ARBA00011530"/>
    </source>
</evidence>
<dbReference type="OrthoDB" id="9808312at2"/>
<keyword evidence="8 20" id="KW-0479">Metal-binding</keyword>
<feature type="signal peptide" evidence="22">
    <location>
        <begin position="1"/>
        <end position="23"/>
    </location>
</feature>
<evidence type="ECO:0000256" key="8">
    <source>
        <dbReference type="ARBA" id="ARBA00022723"/>
    </source>
</evidence>
<evidence type="ECO:0000313" key="25">
    <source>
        <dbReference type="Proteomes" id="UP000321201"/>
    </source>
</evidence>
<comment type="catalytic activity">
    <reaction evidence="18">
        <text>L-cysteinyl-[SoxY protein] + thiosulfate + 2 Fe(III)-[cytochrome c] = S-sulfosulfanyl-L-cysteinyl-[SoxY protein] + 2 Fe(II)-[cytochrome c] + 2 H(+)</text>
        <dbReference type="Rhea" id="RHEA:56720"/>
        <dbReference type="Rhea" id="RHEA-COMP:10350"/>
        <dbReference type="Rhea" id="RHEA-COMP:14328"/>
        <dbReference type="Rhea" id="RHEA-COMP:14399"/>
        <dbReference type="Rhea" id="RHEA-COMP:14691"/>
        <dbReference type="ChEBI" id="CHEBI:15378"/>
        <dbReference type="ChEBI" id="CHEBI:29033"/>
        <dbReference type="ChEBI" id="CHEBI:29034"/>
        <dbReference type="ChEBI" id="CHEBI:29950"/>
        <dbReference type="ChEBI" id="CHEBI:33542"/>
        <dbReference type="ChEBI" id="CHEBI:139321"/>
        <dbReference type="EC" id="2.8.5.2"/>
    </reaction>
</comment>
<evidence type="ECO:0000256" key="13">
    <source>
        <dbReference type="ARBA" id="ARBA00025746"/>
    </source>
</evidence>
<evidence type="ECO:0000256" key="19">
    <source>
        <dbReference type="ARBA" id="ARBA00048423"/>
    </source>
</evidence>
<evidence type="ECO:0000256" key="15">
    <source>
        <dbReference type="ARBA" id="ARBA00030833"/>
    </source>
</evidence>
<proteinExistence type="inferred from homology"/>
<evidence type="ECO:0000256" key="20">
    <source>
        <dbReference type="PROSITE-ProRule" id="PRU00433"/>
    </source>
</evidence>
<evidence type="ECO:0000256" key="21">
    <source>
        <dbReference type="SAM" id="MobiDB-lite"/>
    </source>
</evidence>
<dbReference type="PANTHER" id="PTHR33751:SF1">
    <property type="entry name" value="CBB3-TYPE CYTOCHROME C OXIDASE SUBUNIT FIXP"/>
    <property type="match status" value="1"/>
</dbReference>
<keyword evidence="11" id="KW-0249">Electron transport</keyword>
<comment type="subunit">
    <text evidence="2">Heterodimer of SoxA and SoxX.</text>
</comment>
<accession>A0A5C7EKH1</accession>
<dbReference type="NCBIfam" id="TIGR04485">
    <property type="entry name" value="thiosulf_SoxX"/>
    <property type="match status" value="1"/>
</dbReference>
<evidence type="ECO:0000256" key="12">
    <source>
        <dbReference type="ARBA" id="ARBA00023004"/>
    </source>
</evidence>
<dbReference type="EMBL" id="VPFL01000003">
    <property type="protein sequence ID" value="TXF13071.1"/>
    <property type="molecule type" value="Genomic_DNA"/>
</dbReference>
<dbReference type="EC" id="2.8.5.2" evidence="3"/>
<dbReference type="PANTHER" id="PTHR33751">
    <property type="entry name" value="CBB3-TYPE CYTOCHROME C OXIDASE SUBUNIT FIXP"/>
    <property type="match status" value="1"/>
</dbReference>
<dbReference type="NCBIfam" id="TIGR04484">
    <property type="entry name" value="thiosulf_SoxA"/>
    <property type="match status" value="1"/>
</dbReference>
<dbReference type="GO" id="GO:0046872">
    <property type="term" value="F:metal ion binding"/>
    <property type="evidence" value="ECO:0007669"/>
    <property type="project" value="UniProtKB-KW"/>
</dbReference>
<dbReference type="InterPro" id="IPR030999">
    <property type="entry name" value="Thiosulf_SoxX"/>
</dbReference>
<dbReference type="RefSeq" id="WP_147798714.1">
    <property type="nucleotide sequence ID" value="NZ_VPFL01000003.1"/>
</dbReference>